<evidence type="ECO:0000313" key="2">
    <source>
        <dbReference type="Proteomes" id="UP001177670"/>
    </source>
</evidence>
<keyword evidence="2" id="KW-1185">Reference proteome</keyword>
<evidence type="ECO:0000313" key="1">
    <source>
        <dbReference type="EMBL" id="KAK1126098.1"/>
    </source>
</evidence>
<dbReference type="AlphaFoldDB" id="A0AA40KMR5"/>
<reference evidence="1" key="1">
    <citation type="submission" date="2021-10" db="EMBL/GenBank/DDBJ databases">
        <title>Melipona bicolor Genome sequencing and assembly.</title>
        <authorList>
            <person name="Araujo N.S."/>
            <person name="Arias M.C."/>
        </authorList>
    </citation>
    <scope>NUCLEOTIDE SEQUENCE</scope>
    <source>
        <strain evidence="1">USP_2M_L1-L4_2017</strain>
        <tissue evidence="1">Whole body</tissue>
    </source>
</reference>
<dbReference type="EMBL" id="JAHYIQ010000014">
    <property type="protein sequence ID" value="KAK1126098.1"/>
    <property type="molecule type" value="Genomic_DNA"/>
</dbReference>
<sequence>DKVVRIEALATRNMNEGRGDILISYNVIKRTKRKARTTGSRLQFPFPALLSVATRAAETSAA</sequence>
<proteinExistence type="predicted"/>
<comment type="caution">
    <text evidence="1">The sequence shown here is derived from an EMBL/GenBank/DDBJ whole genome shotgun (WGS) entry which is preliminary data.</text>
</comment>
<gene>
    <name evidence="1" type="ORF">K0M31_004739</name>
</gene>
<dbReference type="Proteomes" id="UP001177670">
    <property type="component" value="Unassembled WGS sequence"/>
</dbReference>
<protein>
    <submittedName>
        <fullName evidence="1">Uncharacterized protein</fullName>
    </submittedName>
</protein>
<accession>A0AA40KMR5</accession>
<name>A0AA40KMR5_9HYME</name>
<feature type="non-terminal residue" evidence="1">
    <location>
        <position position="1"/>
    </location>
</feature>
<organism evidence="1 2">
    <name type="scientific">Melipona bicolor</name>
    <dbReference type="NCBI Taxonomy" id="60889"/>
    <lineage>
        <taxon>Eukaryota</taxon>
        <taxon>Metazoa</taxon>
        <taxon>Ecdysozoa</taxon>
        <taxon>Arthropoda</taxon>
        <taxon>Hexapoda</taxon>
        <taxon>Insecta</taxon>
        <taxon>Pterygota</taxon>
        <taxon>Neoptera</taxon>
        <taxon>Endopterygota</taxon>
        <taxon>Hymenoptera</taxon>
        <taxon>Apocrita</taxon>
        <taxon>Aculeata</taxon>
        <taxon>Apoidea</taxon>
        <taxon>Anthophila</taxon>
        <taxon>Apidae</taxon>
        <taxon>Melipona</taxon>
    </lineage>
</organism>